<gene>
    <name evidence="1" type="ORF">HZF06_03000</name>
</gene>
<evidence type="ECO:0000313" key="2">
    <source>
        <dbReference type="Proteomes" id="UP000512286"/>
    </source>
</evidence>
<name>A0A7D6VRZ7_9CLOT</name>
<dbReference type="RefSeq" id="WP_021803451.1">
    <property type="nucleotide sequence ID" value="NZ_CP059378.1"/>
</dbReference>
<dbReference type="Proteomes" id="UP000512286">
    <property type="component" value="Chromosome"/>
</dbReference>
<evidence type="ECO:0000313" key="1">
    <source>
        <dbReference type="EMBL" id="QLY80568.1"/>
    </source>
</evidence>
<dbReference type="AlphaFoldDB" id="A0A7D6VRZ7"/>
<reference evidence="1 2" key="1">
    <citation type="submission" date="2020-07" db="EMBL/GenBank/DDBJ databases">
        <title>Electron transfer.</title>
        <authorList>
            <person name="Huang L."/>
            <person name="Liu X."/>
            <person name="Zhou S."/>
        </authorList>
    </citation>
    <scope>NUCLEOTIDE SEQUENCE [LARGE SCALE GENOMIC DNA]</scope>
    <source>
        <strain evidence="1 2">Lx1</strain>
    </source>
</reference>
<dbReference type="EMBL" id="CP059378">
    <property type="protein sequence ID" value="QLY80568.1"/>
    <property type="molecule type" value="Genomic_DNA"/>
</dbReference>
<accession>A0A7D6VRZ7</accession>
<dbReference type="KEGG" id="cint:HZF06_03000"/>
<sequence>MVKKTILNEEELEKLNNEDNIEEVELEWGAEKIEGEIIKEFTFSKKDLEEKNVEKITNETLYKHVNEDKGNVISKRIRLNARTPKIDGEEFEVTRSYKLRPSTAKMLNEIKGMHSNVNIHMNTIIDSAIRYYYGNLKSGNLEP</sequence>
<protein>
    <submittedName>
        <fullName evidence="1">Uncharacterized protein</fullName>
    </submittedName>
</protein>
<proteinExistence type="predicted"/>
<organism evidence="1 2">
    <name type="scientific">Clostridium intestinale</name>
    <dbReference type="NCBI Taxonomy" id="36845"/>
    <lineage>
        <taxon>Bacteria</taxon>
        <taxon>Bacillati</taxon>
        <taxon>Bacillota</taxon>
        <taxon>Clostridia</taxon>
        <taxon>Eubacteriales</taxon>
        <taxon>Clostridiaceae</taxon>
        <taxon>Clostridium</taxon>
    </lineage>
</organism>